<proteinExistence type="predicted"/>
<evidence type="ECO:0000256" key="1">
    <source>
        <dbReference type="SAM" id="MobiDB-lite"/>
    </source>
</evidence>
<organism evidence="2 3">
    <name type="scientific">Neovison vison</name>
    <name type="common">American mink</name>
    <name type="synonym">Mustela vison</name>
    <dbReference type="NCBI Taxonomy" id="452646"/>
    <lineage>
        <taxon>Eukaryota</taxon>
        <taxon>Metazoa</taxon>
        <taxon>Chordata</taxon>
        <taxon>Craniata</taxon>
        <taxon>Vertebrata</taxon>
        <taxon>Euteleostomi</taxon>
        <taxon>Mammalia</taxon>
        <taxon>Eutheria</taxon>
        <taxon>Laurasiatheria</taxon>
        <taxon>Carnivora</taxon>
        <taxon>Caniformia</taxon>
        <taxon>Musteloidea</taxon>
        <taxon>Mustelidae</taxon>
        <taxon>Mustelinae</taxon>
        <taxon>Neogale</taxon>
    </lineage>
</organism>
<name>A0A8C7AFC7_NEOVI</name>
<dbReference type="AlphaFoldDB" id="A0A8C7AFC7"/>
<sequence>TGKSSISLEIKSIFDTQMLSQFQVKMKTSKKIPFDATGKKGDYICFQCLQITNKKKTQRSGTRIKVFERTSSFSSGSAFILEQLRQVNNKDPNRQSKENFDLLYINAHDSYVAVTKQMKRCFFTIINHQILIYLSDRKPESVSCHSKGMGGNKYIMHPNPDSITSKKQKSSQALNEKRETVRTTEEGTQIMKTSWQEFLESVHKLSADKHKC</sequence>
<dbReference type="Proteomes" id="UP000694425">
    <property type="component" value="Unplaced"/>
</dbReference>
<protein>
    <submittedName>
        <fullName evidence="2">Uncharacterized protein</fullName>
    </submittedName>
</protein>
<feature type="region of interest" description="Disordered" evidence="1">
    <location>
        <begin position="149"/>
        <end position="186"/>
    </location>
</feature>
<feature type="compositionally biased region" description="Basic and acidic residues" evidence="1">
    <location>
        <begin position="175"/>
        <end position="185"/>
    </location>
</feature>
<keyword evidence="3" id="KW-1185">Reference proteome</keyword>
<evidence type="ECO:0000313" key="2">
    <source>
        <dbReference type="Ensembl" id="ENSNVIP00000002800.1"/>
    </source>
</evidence>
<reference evidence="2" key="1">
    <citation type="submission" date="2025-08" db="UniProtKB">
        <authorList>
            <consortium name="Ensembl"/>
        </authorList>
    </citation>
    <scope>IDENTIFICATION</scope>
</reference>
<reference evidence="2" key="2">
    <citation type="submission" date="2025-09" db="UniProtKB">
        <authorList>
            <consortium name="Ensembl"/>
        </authorList>
    </citation>
    <scope>IDENTIFICATION</scope>
</reference>
<accession>A0A8C7AFC7</accession>
<evidence type="ECO:0000313" key="3">
    <source>
        <dbReference type="Proteomes" id="UP000694425"/>
    </source>
</evidence>
<dbReference type="GeneTree" id="ENSGT00940000156499"/>
<feature type="compositionally biased region" description="Polar residues" evidence="1">
    <location>
        <begin position="161"/>
        <end position="174"/>
    </location>
</feature>
<dbReference type="Ensembl" id="ENSNVIT00000003249.1">
    <property type="protein sequence ID" value="ENSNVIP00000002800.1"/>
    <property type="gene ID" value="ENSNVIG00000002183.1"/>
</dbReference>